<proteinExistence type="predicted"/>
<dbReference type="AlphaFoldDB" id="A0A5M9MHD5"/>
<keyword evidence="1" id="KW-1133">Transmembrane helix</keyword>
<comment type="caution">
    <text evidence="2">The sequence shown here is derived from an EMBL/GenBank/DDBJ whole genome shotgun (WGS) entry which is preliminary data.</text>
</comment>
<name>A0A5M9MHD5_9EURO</name>
<keyword evidence="1" id="KW-0812">Transmembrane</keyword>
<reference evidence="2 3" key="1">
    <citation type="submission" date="2019-08" db="EMBL/GenBank/DDBJ databases">
        <title>The genome sequence of a newly discovered highly antifungal drug resistant Aspergillus species, Aspergillus tanneri NIH 1004.</title>
        <authorList>
            <person name="Mounaud S."/>
            <person name="Singh I."/>
            <person name="Joardar V."/>
            <person name="Pakala S."/>
            <person name="Pakala S."/>
            <person name="Venepally P."/>
            <person name="Chung J.K."/>
            <person name="Losada L."/>
            <person name="Nierman W.C."/>
        </authorList>
    </citation>
    <scope>NUCLEOTIDE SEQUENCE [LARGE SCALE GENOMIC DNA]</scope>
    <source>
        <strain evidence="2 3">NIH1004</strain>
    </source>
</reference>
<sequence>MAATPRTSTLPLTDTDDPLASLDLGTMTMSISASAIVTMIPSLYAIDSLVSAMLAVAVSDELTNPVLADMKLYDPRPQSFPRDAPFNGNLVTTLAEREEIEESNQLMMKVKAQPSQRGRRQRSRLRFWDRSTPKTKAKNKNKKIVIEEFDLEKYGRYGQSSSREGQKLPSVTRGCLRVIFWGLNLVVRGLTLVVKLIAWFFGEYYAMCDE</sequence>
<organism evidence="2 3">
    <name type="scientific">Aspergillus tanneri</name>
    <dbReference type="NCBI Taxonomy" id="1220188"/>
    <lineage>
        <taxon>Eukaryota</taxon>
        <taxon>Fungi</taxon>
        <taxon>Dikarya</taxon>
        <taxon>Ascomycota</taxon>
        <taxon>Pezizomycotina</taxon>
        <taxon>Eurotiomycetes</taxon>
        <taxon>Eurotiomycetidae</taxon>
        <taxon>Eurotiales</taxon>
        <taxon>Aspergillaceae</taxon>
        <taxon>Aspergillus</taxon>
        <taxon>Aspergillus subgen. Circumdati</taxon>
    </lineage>
</organism>
<dbReference type="OrthoDB" id="5383338at2759"/>
<protein>
    <recommendedName>
        <fullName evidence="4">Transmembrane protein</fullName>
    </recommendedName>
</protein>
<evidence type="ECO:0000313" key="3">
    <source>
        <dbReference type="Proteomes" id="UP000324241"/>
    </source>
</evidence>
<keyword evidence="1" id="KW-0472">Membrane</keyword>
<accession>A0A5M9MHD5</accession>
<feature type="transmembrane region" description="Helical" evidence="1">
    <location>
        <begin position="24"/>
        <end position="46"/>
    </location>
</feature>
<evidence type="ECO:0000256" key="1">
    <source>
        <dbReference type="SAM" id="Phobius"/>
    </source>
</evidence>
<dbReference type="GeneID" id="54330537"/>
<dbReference type="Proteomes" id="UP000324241">
    <property type="component" value="Unassembled WGS sequence"/>
</dbReference>
<dbReference type="EMBL" id="QUQM01000007">
    <property type="protein sequence ID" value="KAA8646405.1"/>
    <property type="molecule type" value="Genomic_DNA"/>
</dbReference>
<feature type="transmembrane region" description="Helical" evidence="1">
    <location>
        <begin position="178"/>
        <end position="201"/>
    </location>
</feature>
<evidence type="ECO:0008006" key="4">
    <source>
        <dbReference type="Google" id="ProtNLM"/>
    </source>
</evidence>
<evidence type="ECO:0000313" key="2">
    <source>
        <dbReference type="EMBL" id="KAA8646405.1"/>
    </source>
</evidence>
<gene>
    <name evidence="2" type="ORF">ATNIH1004_007835</name>
</gene>
<dbReference type="RefSeq" id="XP_033425766.1">
    <property type="nucleotide sequence ID" value="XM_033572451.1"/>
</dbReference>
<dbReference type="VEuPathDB" id="FungiDB:EYZ11_011145"/>